<dbReference type="PATRIC" id="fig|1127483.3.peg.4650"/>
<dbReference type="PANTHER" id="PTHR43245">
    <property type="entry name" value="BIFUNCTIONAL POLYMYXIN RESISTANCE PROTEIN ARNA"/>
    <property type="match status" value="1"/>
</dbReference>
<dbReference type="OrthoDB" id="9803892at2"/>
<dbReference type="SUPFAM" id="SSF51735">
    <property type="entry name" value="NAD(P)-binding Rossmann-fold domains"/>
    <property type="match status" value="1"/>
</dbReference>
<dbReference type="RefSeq" id="WP_006160051.1">
    <property type="nucleotide sequence ID" value="NZ_AHJE01000057.1"/>
</dbReference>
<dbReference type="InterPro" id="IPR001509">
    <property type="entry name" value="Epimerase_deHydtase"/>
</dbReference>
<dbReference type="Gene3D" id="3.40.50.720">
    <property type="entry name" value="NAD(P)-binding Rossmann-like Domain"/>
    <property type="match status" value="1"/>
</dbReference>
<dbReference type="Pfam" id="PF01370">
    <property type="entry name" value="Epimerase"/>
    <property type="match status" value="1"/>
</dbReference>
<evidence type="ECO:0000313" key="3">
    <source>
        <dbReference type="Proteomes" id="UP000005808"/>
    </source>
</evidence>
<gene>
    <name evidence="2" type="ORF">OR16_23283</name>
</gene>
<accession>H1S9E0</accession>
<dbReference type="EMBL" id="AHJE01000057">
    <property type="protein sequence ID" value="EHP40864.1"/>
    <property type="molecule type" value="Genomic_DNA"/>
</dbReference>
<dbReference type="AlphaFoldDB" id="H1S9E0"/>
<sequence>MITLVTGATGGLGRNAIEYLLQHGLPVRATGRNAAQGEALRALGANFVPADLATLDAAQARSLLQGVDTVWHCAALSSPWGARADFHAANVNATERLADAAIAAGVARFVHVSTPSLYFDYQHHLDITESYRPRRYANHYAHTKALAEAAIRQRSGSQAATTFVMLRPRALFGPHDRVLMPRVLALMAQRRGKLPLPRAGEVLMDLTFTPNVVHAMQLASTSARVTSGHACNITNHEPRRLCQVLGQLLGDELGQPPQLRRLPYALADAVARGMETWSALSRREPAFTRYAMGVLHYDMTLDNTQAIAALGYRPAYTMDEGIRLTAQWMRDHGQHHHL</sequence>
<dbReference type="InterPro" id="IPR036291">
    <property type="entry name" value="NAD(P)-bd_dom_sf"/>
</dbReference>
<evidence type="ECO:0000259" key="1">
    <source>
        <dbReference type="Pfam" id="PF01370"/>
    </source>
</evidence>
<evidence type="ECO:0000313" key="2">
    <source>
        <dbReference type="EMBL" id="EHP40864.1"/>
    </source>
</evidence>
<proteinExistence type="predicted"/>
<comment type="caution">
    <text evidence="2">The sequence shown here is derived from an EMBL/GenBank/DDBJ whole genome shotgun (WGS) entry which is preliminary data.</text>
</comment>
<reference evidence="2 3" key="1">
    <citation type="journal article" date="2012" name="J. Bacteriol.">
        <title>De Novo Genome Project of Cupriavidus basilensis OR16.</title>
        <authorList>
            <person name="Cserhati M."/>
            <person name="Kriszt B."/>
            <person name="Szoboszlay S."/>
            <person name="Toth A."/>
            <person name="Szabo I."/>
            <person name="Tancsics A."/>
            <person name="Nagy I."/>
            <person name="Horvath B."/>
            <person name="Nagy I."/>
            <person name="Kukolya J."/>
        </authorList>
    </citation>
    <scope>NUCLEOTIDE SEQUENCE [LARGE SCALE GENOMIC DNA]</scope>
    <source>
        <strain evidence="2 3">OR16</strain>
    </source>
</reference>
<protein>
    <submittedName>
        <fullName evidence="2">NAD-dependent epimerase/dehydratase</fullName>
    </submittedName>
</protein>
<dbReference type="Proteomes" id="UP000005808">
    <property type="component" value="Unassembled WGS sequence"/>
</dbReference>
<feature type="domain" description="NAD-dependent epimerase/dehydratase" evidence="1">
    <location>
        <begin position="4"/>
        <end position="233"/>
    </location>
</feature>
<name>H1S9E0_9BURK</name>
<dbReference type="PANTHER" id="PTHR43245:SF46">
    <property type="entry name" value="NUCLEOSIDE-DIPHOSPHATE-SUGAR EPIMERASE"/>
    <property type="match status" value="1"/>
</dbReference>
<organism evidence="2 3">
    <name type="scientific">Cupriavidus basilensis OR16</name>
    <dbReference type="NCBI Taxonomy" id="1127483"/>
    <lineage>
        <taxon>Bacteria</taxon>
        <taxon>Pseudomonadati</taxon>
        <taxon>Pseudomonadota</taxon>
        <taxon>Betaproteobacteria</taxon>
        <taxon>Burkholderiales</taxon>
        <taxon>Burkholderiaceae</taxon>
        <taxon>Cupriavidus</taxon>
    </lineage>
</organism>
<dbReference type="InterPro" id="IPR050177">
    <property type="entry name" value="Lipid_A_modif_metabolic_enz"/>
</dbReference>